<evidence type="ECO:0000256" key="1">
    <source>
        <dbReference type="SAM" id="MobiDB-lite"/>
    </source>
</evidence>
<proteinExistence type="predicted"/>
<feature type="region of interest" description="Disordered" evidence="1">
    <location>
        <begin position="39"/>
        <end position="185"/>
    </location>
</feature>
<dbReference type="EMBL" id="CP061379">
    <property type="protein sequence ID" value="QPF88986.1"/>
    <property type="molecule type" value="Genomic_DNA"/>
</dbReference>
<feature type="compositionally biased region" description="Basic and acidic residues" evidence="1">
    <location>
        <begin position="39"/>
        <end position="50"/>
    </location>
</feature>
<feature type="compositionally biased region" description="Low complexity" evidence="1">
    <location>
        <begin position="107"/>
        <end position="129"/>
    </location>
</feature>
<feature type="signal peptide" evidence="2">
    <location>
        <begin position="1"/>
        <end position="21"/>
    </location>
</feature>
<accession>A0A7S9D0K1</accession>
<dbReference type="Proteomes" id="UP000594621">
    <property type="component" value="Chromosome"/>
</dbReference>
<evidence type="ECO:0000313" key="4">
    <source>
        <dbReference type="Proteomes" id="UP000594621"/>
    </source>
</evidence>
<feature type="chain" id="PRO_5032342486" description="VgrG protein" evidence="2">
    <location>
        <begin position="22"/>
        <end position="185"/>
    </location>
</feature>
<keyword evidence="2" id="KW-0732">Signal</keyword>
<protein>
    <recommendedName>
        <fullName evidence="5">VgrG protein</fullName>
    </recommendedName>
</protein>
<sequence>MRRTPRLIAAAVLIAFTGLLGGCSSGGFDPSDLMDWLDTKKKLPGDRKPVFPEGVPGLEQGVPKDMYKGAQQQDPNAPAVAALPVEPPPAEAAKPSKSAKAKKTRQPAAPAEAPAGEVDGEAQPEAAPAPAAPPPKQKIVRKRTTAPPPDQPAQQPAQSAQTTTTQQQQTQGAFPAPLPSGSFSR</sequence>
<gene>
    <name evidence="3" type="ORF">IC761_20960</name>
</gene>
<dbReference type="RefSeq" id="WP_195798529.1">
    <property type="nucleotide sequence ID" value="NZ_CP061379.1"/>
</dbReference>
<organism evidence="3 4">
    <name type="scientific">Bradyrhizobium commune</name>
    <dbReference type="NCBI Taxonomy" id="83627"/>
    <lineage>
        <taxon>Bacteria</taxon>
        <taxon>Pseudomonadati</taxon>
        <taxon>Pseudomonadota</taxon>
        <taxon>Alphaproteobacteria</taxon>
        <taxon>Hyphomicrobiales</taxon>
        <taxon>Nitrobacteraceae</taxon>
        <taxon>Bradyrhizobium</taxon>
    </lineage>
</organism>
<dbReference type="PROSITE" id="PS51257">
    <property type="entry name" value="PROKAR_LIPOPROTEIN"/>
    <property type="match status" value="1"/>
</dbReference>
<evidence type="ECO:0000256" key="2">
    <source>
        <dbReference type="SAM" id="SignalP"/>
    </source>
</evidence>
<evidence type="ECO:0008006" key="5">
    <source>
        <dbReference type="Google" id="ProtNLM"/>
    </source>
</evidence>
<name>A0A7S9D0K1_9BRAD</name>
<feature type="compositionally biased region" description="Low complexity" evidence="1">
    <location>
        <begin position="152"/>
        <end position="175"/>
    </location>
</feature>
<dbReference type="AlphaFoldDB" id="A0A7S9D0K1"/>
<dbReference type="KEGG" id="bcou:IC761_20960"/>
<evidence type="ECO:0000313" key="3">
    <source>
        <dbReference type="EMBL" id="QPF88986.1"/>
    </source>
</evidence>
<reference evidence="3 4" key="1">
    <citation type="submission" date="2020-09" db="EMBL/GenBank/DDBJ databases">
        <title>Complete genomes of bradyrhizobia occurring on native shrubby legumes in Australia.</title>
        <authorList>
            <person name="Lafay B."/>
        </authorList>
    </citation>
    <scope>NUCLEOTIDE SEQUENCE [LARGE SCALE GENOMIC DNA]</scope>
    <source>
        <strain evidence="3 4">BDV5040</strain>
    </source>
</reference>
<keyword evidence="4" id="KW-1185">Reference proteome</keyword>